<name>A0ABW3HUM6_9BACL</name>
<dbReference type="InterPro" id="IPR018708">
    <property type="entry name" value="DUF2225"/>
</dbReference>
<dbReference type="Gene3D" id="1.25.40.10">
    <property type="entry name" value="Tetratricopeptide repeat domain"/>
    <property type="match status" value="1"/>
</dbReference>
<reference evidence="2" key="1">
    <citation type="journal article" date="2019" name="Int. J. Syst. Evol. Microbiol.">
        <title>The Global Catalogue of Microorganisms (GCM) 10K type strain sequencing project: providing services to taxonomists for standard genome sequencing and annotation.</title>
        <authorList>
            <consortium name="The Broad Institute Genomics Platform"/>
            <consortium name="The Broad Institute Genome Sequencing Center for Infectious Disease"/>
            <person name="Wu L."/>
            <person name="Ma J."/>
        </authorList>
    </citation>
    <scope>NUCLEOTIDE SEQUENCE [LARGE SCALE GENOMIC DNA]</scope>
    <source>
        <strain evidence="2">CCUG 59129</strain>
    </source>
</reference>
<protein>
    <submittedName>
        <fullName evidence="1">DUF2225 domain-containing protein</fullName>
    </submittedName>
</protein>
<comment type="caution">
    <text evidence="1">The sequence shown here is derived from an EMBL/GenBank/DDBJ whole genome shotgun (WGS) entry which is preliminary data.</text>
</comment>
<dbReference type="EMBL" id="JBHTJZ010000033">
    <property type="protein sequence ID" value="MFD0961186.1"/>
    <property type="molecule type" value="Genomic_DNA"/>
</dbReference>
<proteinExistence type="predicted"/>
<gene>
    <name evidence="1" type="ORF">ACFQ2I_17695</name>
</gene>
<accession>A0ABW3HUM6</accession>
<dbReference type="InterPro" id="IPR011990">
    <property type="entry name" value="TPR-like_helical_dom_sf"/>
</dbReference>
<evidence type="ECO:0000313" key="2">
    <source>
        <dbReference type="Proteomes" id="UP001596989"/>
    </source>
</evidence>
<sequence>MEPLYETTIPCICCETPFTTSKVRPSFKKATHVDSDFCGHYSNGINPDFYVVRVCPSCGYAFTENGFESLTQEQKERYFEKIGTHWNGKGLDFSGERTAEQAMVSYKLALMAGQATGVKDRVIAGILHHIAWLYRYEDNQEQERRFLKYALEAYISVYETEGVSLNNTKLMYLIGELNRRIGENNEAIKWYSRIVNDKRITDAAMIRASREQWQLIREEMEEERLGKRKDQSSSHTMNSA</sequence>
<dbReference type="Proteomes" id="UP001596989">
    <property type="component" value="Unassembled WGS sequence"/>
</dbReference>
<organism evidence="1 2">
    <name type="scientific">Paenibacillus chungangensis</name>
    <dbReference type="NCBI Taxonomy" id="696535"/>
    <lineage>
        <taxon>Bacteria</taxon>
        <taxon>Bacillati</taxon>
        <taxon>Bacillota</taxon>
        <taxon>Bacilli</taxon>
        <taxon>Bacillales</taxon>
        <taxon>Paenibacillaceae</taxon>
        <taxon>Paenibacillus</taxon>
    </lineage>
</organism>
<dbReference type="Pfam" id="PF09986">
    <property type="entry name" value="DUF2225"/>
    <property type="match status" value="1"/>
</dbReference>
<keyword evidence="2" id="KW-1185">Reference proteome</keyword>
<dbReference type="RefSeq" id="WP_377566509.1">
    <property type="nucleotide sequence ID" value="NZ_JBHTJZ010000033.1"/>
</dbReference>
<evidence type="ECO:0000313" key="1">
    <source>
        <dbReference type="EMBL" id="MFD0961186.1"/>
    </source>
</evidence>